<dbReference type="SUPFAM" id="SSF54001">
    <property type="entry name" value="Cysteine proteinases"/>
    <property type="match status" value="1"/>
</dbReference>
<dbReference type="OrthoDB" id="679318at2759"/>
<keyword evidence="2" id="KW-0645">Protease</keyword>
<dbReference type="Pfam" id="PF02902">
    <property type="entry name" value="Peptidase_C48"/>
    <property type="match status" value="1"/>
</dbReference>
<dbReference type="GO" id="GO:0006508">
    <property type="term" value="P:proteolysis"/>
    <property type="evidence" value="ECO:0007669"/>
    <property type="project" value="UniProtKB-KW"/>
</dbReference>
<keyword evidence="6" id="KW-1185">Reference proteome</keyword>
<organism evidence="5 6">
    <name type="scientific">Colocasia esculenta</name>
    <name type="common">Wild taro</name>
    <name type="synonym">Arum esculentum</name>
    <dbReference type="NCBI Taxonomy" id="4460"/>
    <lineage>
        <taxon>Eukaryota</taxon>
        <taxon>Viridiplantae</taxon>
        <taxon>Streptophyta</taxon>
        <taxon>Embryophyta</taxon>
        <taxon>Tracheophyta</taxon>
        <taxon>Spermatophyta</taxon>
        <taxon>Magnoliopsida</taxon>
        <taxon>Liliopsida</taxon>
        <taxon>Araceae</taxon>
        <taxon>Aroideae</taxon>
        <taxon>Colocasieae</taxon>
        <taxon>Colocasia</taxon>
    </lineage>
</organism>
<evidence type="ECO:0000256" key="1">
    <source>
        <dbReference type="ARBA" id="ARBA00005234"/>
    </source>
</evidence>
<comment type="similarity">
    <text evidence="1">Belongs to the peptidase C48 family.</text>
</comment>
<gene>
    <name evidence="5" type="ORF">Taro_041663</name>
</gene>
<reference evidence="5" key="1">
    <citation type="submission" date="2017-07" db="EMBL/GenBank/DDBJ databases">
        <title>Taro Niue Genome Assembly and Annotation.</title>
        <authorList>
            <person name="Atibalentja N."/>
            <person name="Keating K."/>
            <person name="Fields C.J."/>
        </authorList>
    </citation>
    <scope>NUCLEOTIDE SEQUENCE</scope>
    <source>
        <strain evidence="5">Niue_2</strain>
        <tissue evidence="5">Leaf</tissue>
    </source>
</reference>
<feature type="domain" description="Ubiquitin-like protease family profile" evidence="4">
    <location>
        <begin position="613"/>
        <end position="666"/>
    </location>
</feature>
<dbReference type="PANTHER" id="PTHR46033:SF8">
    <property type="entry name" value="PROTEIN MAINTENANCE OF MERISTEMS-LIKE"/>
    <property type="match status" value="1"/>
</dbReference>
<protein>
    <recommendedName>
        <fullName evidence="4">Ubiquitin-like protease family profile domain-containing protein</fullName>
    </recommendedName>
</protein>
<dbReference type="EMBL" id="NMUH01004211">
    <property type="protein sequence ID" value="MQM08809.1"/>
    <property type="molecule type" value="Genomic_DNA"/>
</dbReference>
<proteinExistence type="inferred from homology"/>
<dbReference type="InterPro" id="IPR003653">
    <property type="entry name" value="Peptidase_C48_C"/>
</dbReference>
<dbReference type="InterPro" id="IPR038765">
    <property type="entry name" value="Papain-like_cys_pep_sf"/>
</dbReference>
<dbReference type="Gene3D" id="3.40.395.10">
    <property type="entry name" value="Adenoviral Proteinase, Chain A"/>
    <property type="match status" value="1"/>
</dbReference>
<evidence type="ECO:0000256" key="2">
    <source>
        <dbReference type="ARBA" id="ARBA00022670"/>
    </source>
</evidence>
<dbReference type="GO" id="GO:0010073">
    <property type="term" value="P:meristem maintenance"/>
    <property type="evidence" value="ECO:0007669"/>
    <property type="project" value="InterPro"/>
</dbReference>
<evidence type="ECO:0000313" key="6">
    <source>
        <dbReference type="Proteomes" id="UP000652761"/>
    </source>
</evidence>
<comment type="caution">
    <text evidence="5">The sequence shown here is derived from an EMBL/GenBank/DDBJ whole genome shotgun (WGS) entry which is preliminary data.</text>
</comment>
<feature type="non-terminal residue" evidence="5">
    <location>
        <position position="695"/>
    </location>
</feature>
<dbReference type="Proteomes" id="UP000652761">
    <property type="component" value="Unassembled WGS sequence"/>
</dbReference>
<evidence type="ECO:0000313" key="5">
    <source>
        <dbReference type="EMBL" id="MQM08809.1"/>
    </source>
</evidence>
<dbReference type="PANTHER" id="PTHR46033">
    <property type="entry name" value="PROTEIN MAIN-LIKE 2"/>
    <property type="match status" value="1"/>
</dbReference>
<accession>A0A843WGG5</accession>
<sequence>MPGQSCPTTSLYRYVTWRKTLLPFVPPFPATPRTAFSPFLLLLWANSAKPQLLLQRQLRQVPVFLLSAPCRPSFLNCAEGNDGRTVAKSLLTQKRTLRSSLQLEVPRSSLQLEVPLRPASFLSCVEVNDEREDRRLLVMAPKRRAEAVTGAEVKMKRYVNNPLMSRCSLHIYIKEKEQINFRECHKELMKATPFAPYVDIPPMKWFGISLLEEILAHHEVGNVFNIGNKSLPFTVEDVALILEMPCTGFPVHHYGSSIEVSKLHKRFGKDTSFTRQVIHGHLIDRVGSDEKEDIEDTVHLWILLLLSTFLAPRSAYVCSPQMIKYLDGIERIGSYAWAAAFHKLILHNIEEASKMVKMNAKRGRHDEKPRKNQFIFGCTYALCVWLLEHTHAIPPISCLIFPRLFRWDASFKKKGKIIIDHLQVVVESKLPIHPSEQWVLEGKKGKTYDRDFARAEEASTPAVSLNAQMAALVDALKAAEEGRKADNEDFRQKLESLMMKVIIVEDKRDFSGYELLVEEDRQLITKFLSLEINYESIFVNKWNGEVTRYNIHELLFGKNVGDDMIDYAVQLLEEGCSLSDCKKWEYLPTLIVSSIHTGKRASISQKAQRLFECFPAATNLEHLGKLDFLFFVLHTTNHWHLLVVDLKNKCFISYNSIKRNKSYDAAVRNWDAKEDWELKFDMDCPSQPPHSNECG</sequence>
<dbReference type="AlphaFoldDB" id="A0A843WGG5"/>
<dbReference type="InterPro" id="IPR044824">
    <property type="entry name" value="MAIN-like"/>
</dbReference>
<name>A0A843WGG5_COLES</name>
<dbReference type="GO" id="GO:0008234">
    <property type="term" value="F:cysteine-type peptidase activity"/>
    <property type="evidence" value="ECO:0007669"/>
    <property type="project" value="InterPro"/>
</dbReference>
<keyword evidence="3" id="KW-0378">Hydrolase</keyword>
<evidence type="ECO:0000259" key="4">
    <source>
        <dbReference type="Pfam" id="PF02902"/>
    </source>
</evidence>
<evidence type="ECO:0000256" key="3">
    <source>
        <dbReference type="ARBA" id="ARBA00022801"/>
    </source>
</evidence>